<dbReference type="PANTHER" id="PTHR43004">
    <property type="entry name" value="TRK SYSTEM POTASSIUM UPTAKE PROTEIN"/>
    <property type="match status" value="1"/>
</dbReference>
<organism evidence="4 5">
    <name type="scientific">Plastoroseomonas hellenica</name>
    <dbReference type="NCBI Taxonomy" id="2687306"/>
    <lineage>
        <taxon>Bacteria</taxon>
        <taxon>Pseudomonadati</taxon>
        <taxon>Pseudomonadota</taxon>
        <taxon>Alphaproteobacteria</taxon>
        <taxon>Acetobacterales</taxon>
        <taxon>Acetobacteraceae</taxon>
        <taxon>Plastoroseomonas</taxon>
    </lineage>
</organism>
<protein>
    <submittedName>
        <fullName evidence="4">4-hydroxybenzoate 3-monooxygenase</fullName>
    </submittedName>
</protein>
<feature type="domain" description="FAD-binding" evidence="3">
    <location>
        <begin position="3"/>
        <end position="342"/>
    </location>
</feature>
<dbReference type="PANTHER" id="PTHR43004:SF3">
    <property type="entry name" value="P-HYDROXYBENZOATE HYDROXYLASE"/>
    <property type="match status" value="1"/>
</dbReference>
<dbReference type="EMBL" id="JAAGBB010000042">
    <property type="protein sequence ID" value="MBR0667857.1"/>
    <property type="molecule type" value="Genomic_DNA"/>
</dbReference>
<dbReference type="InterPro" id="IPR002938">
    <property type="entry name" value="FAD-bd"/>
</dbReference>
<dbReference type="PRINTS" id="PR00420">
    <property type="entry name" value="RNGMNOXGNASE"/>
</dbReference>
<evidence type="ECO:0000259" key="3">
    <source>
        <dbReference type="Pfam" id="PF01494"/>
    </source>
</evidence>
<dbReference type="Gene3D" id="3.50.50.60">
    <property type="entry name" value="FAD/NAD(P)-binding domain"/>
    <property type="match status" value="1"/>
</dbReference>
<dbReference type="Pfam" id="PF01494">
    <property type="entry name" value="FAD_binding_3"/>
    <property type="match status" value="1"/>
</dbReference>
<keyword evidence="5" id="KW-1185">Reference proteome</keyword>
<name>A0ABS5F5N7_9PROT</name>
<gene>
    <name evidence="4" type="ORF">GXW71_26110</name>
</gene>
<dbReference type="Proteomes" id="UP001196870">
    <property type="component" value="Unassembled WGS sequence"/>
</dbReference>
<dbReference type="SUPFAM" id="SSF51905">
    <property type="entry name" value="FAD/NAD(P)-binding domain"/>
    <property type="match status" value="1"/>
</dbReference>
<evidence type="ECO:0000313" key="5">
    <source>
        <dbReference type="Proteomes" id="UP001196870"/>
    </source>
</evidence>
<keyword evidence="2" id="KW-0274">FAD</keyword>
<dbReference type="Gene3D" id="3.30.9.10">
    <property type="entry name" value="D-Amino Acid Oxidase, subunit A, domain 2"/>
    <property type="match status" value="1"/>
</dbReference>
<evidence type="ECO:0000256" key="1">
    <source>
        <dbReference type="ARBA" id="ARBA00022630"/>
    </source>
</evidence>
<reference evidence="5" key="1">
    <citation type="journal article" date="2021" name="Syst. Appl. Microbiol.">
        <title>Roseomonas hellenica sp. nov., isolated from roots of wild-growing Alkanna tinctoria.</title>
        <authorList>
            <person name="Rat A."/>
            <person name="Naranjo H.D."/>
            <person name="Lebbe L."/>
            <person name="Cnockaert M."/>
            <person name="Krigas N."/>
            <person name="Grigoriadou K."/>
            <person name="Maloupa E."/>
            <person name="Willems A."/>
        </authorList>
    </citation>
    <scope>NUCLEOTIDE SEQUENCE [LARGE SCALE GENOMIC DNA]</scope>
    <source>
        <strain evidence="5">LMG 31523</strain>
    </source>
</reference>
<dbReference type="NCBIfam" id="NF006091">
    <property type="entry name" value="PRK08243.1"/>
    <property type="match status" value="1"/>
</dbReference>
<evidence type="ECO:0000313" key="4">
    <source>
        <dbReference type="EMBL" id="MBR0667857.1"/>
    </source>
</evidence>
<dbReference type="InterPro" id="IPR050641">
    <property type="entry name" value="RIFMO-like"/>
</dbReference>
<sequence>MRTTIGIIGAGPAGLFLAHLLHRAGIASVILEARSREAVEQTIRAGMLEHWVVERMRAMGLGARLDAEAHFHGGITLQSGTERAHLDIAGLTGGKRVTIYAQHEVLKDLIAARLADGGEIRFDATVTRIEGIESDRPALHYGEGGVARRLDCDFVVAADGFHGPGRQAIPAAARREYSRRWPFGWLGILCHAPLSWPELIYASHADGFALLTTRSDSVQRLYLQCGPDDDVAAWPDARIWDALHRRLASPGWQLAEGAIFAKTVVPLRSFVCETMRHGRLFLAGDAAHIVPPTGAKGLNLAVADVVVLARALEAFLHHNRSDGIESYAARALERVWKVARFSWWMTAMLHRSPSEDAFDARIRAAELAHVMESRPAQAALAENYAGLPM</sequence>
<proteinExistence type="predicted"/>
<comment type="caution">
    <text evidence="4">The sequence shown here is derived from an EMBL/GenBank/DDBJ whole genome shotgun (WGS) entry which is preliminary data.</text>
</comment>
<evidence type="ECO:0000256" key="2">
    <source>
        <dbReference type="ARBA" id="ARBA00022827"/>
    </source>
</evidence>
<keyword evidence="1" id="KW-0285">Flavoprotein</keyword>
<dbReference type="InterPro" id="IPR036188">
    <property type="entry name" value="FAD/NAD-bd_sf"/>
</dbReference>
<accession>A0ABS5F5N7</accession>
<dbReference type="SUPFAM" id="SSF54373">
    <property type="entry name" value="FAD-linked reductases, C-terminal domain"/>
    <property type="match status" value="1"/>
</dbReference>